<feature type="chain" id="PRO_5034354351" description="SGNH hydrolase-type esterase domain-containing protein" evidence="1">
    <location>
        <begin position="22"/>
        <end position="494"/>
    </location>
</feature>
<keyword evidence="3" id="KW-1185">Reference proteome</keyword>
<evidence type="ECO:0000313" key="3">
    <source>
        <dbReference type="Proteomes" id="UP000635477"/>
    </source>
</evidence>
<dbReference type="EMBL" id="JABEYC010000129">
    <property type="protein sequence ID" value="KAF4982276.1"/>
    <property type="molecule type" value="Genomic_DNA"/>
</dbReference>
<reference evidence="2" key="1">
    <citation type="journal article" date="2020" name="BMC Genomics">
        <title>Correction to: Identification and distribution of gene clusters required for synthesis of sphingolipid metabolism inhibitors in diverse species of the filamentous fungus Fusarium.</title>
        <authorList>
            <person name="Kim H.S."/>
            <person name="Lohmar J.M."/>
            <person name="Busman M."/>
            <person name="Brown D.W."/>
            <person name="Naumann T.A."/>
            <person name="Divon H.H."/>
            <person name="Lysoe E."/>
            <person name="Uhlig S."/>
            <person name="Proctor R.H."/>
        </authorList>
    </citation>
    <scope>NUCLEOTIDE SEQUENCE</scope>
    <source>
        <strain evidence="2">NRRL 22465</strain>
    </source>
</reference>
<proteinExistence type="predicted"/>
<dbReference type="PANTHER" id="PTHR37981">
    <property type="entry name" value="LIPASE 2"/>
    <property type="match status" value="1"/>
</dbReference>
<dbReference type="GO" id="GO:0006629">
    <property type="term" value="P:lipid metabolic process"/>
    <property type="evidence" value="ECO:0007669"/>
    <property type="project" value="TreeGrafter"/>
</dbReference>
<accession>A0A8H4URJ3</accession>
<organism evidence="2 3">
    <name type="scientific">Fusarium zealandicum</name>
    <dbReference type="NCBI Taxonomy" id="1053134"/>
    <lineage>
        <taxon>Eukaryota</taxon>
        <taxon>Fungi</taxon>
        <taxon>Dikarya</taxon>
        <taxon>Ascomycota</taxon>
        <taxon>Pezizomycotina</taxon>
        <taxon>Sordariomycetes</taxon>
        <taxon>Hypocreomycetidae</taxon>
        <taxon>Hypocreales</taxon>
        <taxon>Nectriaceae</taxon>
        <taxon>Fusarium</taxon>
        <taxon>Fusarium staphyleae species complex</taxon>
    </lineage>
</organism>
<evidence type="ECO:0000256" key="1">
    <source>
        <dbReference type="SAM" id="SignalP"/>
    </source>
</evidence>
<comment type="caution">
    <text evidence="2">The sequence shown here is derived from an EMBL/GenBank/DDBJ whole genome shotgun (WGS) entry which is preliminary data.</text>
</comment>
<dbReference type="Proteomes" id="UP000635477">
    <property type="component" value="Unassembled WGS sequence"/>
</dbReference>
<sequence>MRQGILNAFLCFRAFPGPALARPSLDNIGSISMNTLFARDTDDFFNPDDLTFIKKIAAVGDSYSAGIGPGDGLQGEGDENCRRYDHSYPYLINEDERLVDPPKRKFQFKSCSGAVAENTVESQIPSIDLDQQVILLSAGGNDAELVNILNHEPWAEGWDWTTSTRSCQSQLQASKDIINSDDFAKRLDPVIEAAKKKLSSDLNAGVDDGDSLGWSWSPLNGGKAIASGAAPGHQLVFGDIDGDGLDDYLDLNDETGELKAYLNVGEDKDSDYAWKFNPVGTIASGLGPRKRVRIADIDGDGRDDYIYLKDNGGTTIYRSIWSKSNTGDKYELMPDADAAGINQSTDEIDFIDINGDGKADYQPTWREAGEIAGGVGTSGANIRYGKLLSAGRADYVTIDTKTGAIGAWLNSCGDADKSEKKHRISVVRIMHPNHYSLSGVFQKSVAEDVPKDFCNSNNKKNLRGTVKPADEDEDVKYPSAINGMENLYNDQDCF</sequence>
<dbReference type="InterPro" id="IPR037460">
    <property type="entry name" value="SEST-like"/>
</dbReference>
<name>A0A8H4URJ3_9HYPO</name>
<evidence type="ECO:0008006" key="4">
    <source>
        <dbReference type="Google" id="ProtNLM"/>
    </source>
</evidence>
<dbReference type="PANTHER" id="PTHR37981:SF1">
    <property type="entry name" value="SGNH HYDROLASE-TYPE ESTERASE DOMAIN-CONTAINING PROTEIN"/>
    <property type="match status" value="1"/>
</dbReference>
<gene>
    <name evidence="2" type="ORF">FZEAL_2062</name>
</gene>
<dbReference type="OrthoDB" id="5005056at2759"/>
<dbReference type="Gene3D" id="3.40.50.1110">
    <property type="entry name" value="SGNH hydrolase"/>
    <property type="match status" value="1"/>
</dbReference>
<dbReference type="SUPFAM" id="SSF52266">
    <property type="entry name" value="SGNH hydrolase"/>
    <property type="match status" value="1"/>
</dbReference>
<dbReference type="InterPro" id="IPR036514">
    <property type="entry name" value="SGNH_hydro_sf"/>
</dbReference>
<keyword evidence="1" id="KW-0732">Signal</keyword>
<protein>
    <recommendedName>
        <fullName evidence="4">SGNH hydrolase-type esterase domain-containing protein</fullName>
    </recommendedName>
</protein>
<dbReference type="SUPFAM" id="SSF69318">
    <property type="entry name" value="Integrin alpha N-terminal domain"/>
    <property type="match status" value="1"/>
</dbReference>
<reference evidence="2" key="2">
    <citation type="submission" date="2020-05" db="EMBL/GenBank/DDBJ databases">
        <authorList>
            <person name="Kim H.-S."/>
            <person name="Proctor R.H."/>
            <person name="Brown D.W."/>
        </authorList>
    </citation>
    <scope>NUCLEOTIDE SEQUENCE</scope>
    <source>
        <strain evidence="2">NRRL 22465</strain>
    </source>
</reference>
<dbReference type="GO" id="GO:0016788">
    <property type="term" value="F:hydrolase activity, acting on ester bonds"/>
    <property type="evidence" value="ECO:0007669"/>
    <property type="project" value="InterPro"/>
</dbReference>
<feature type="signal peptide" evidence="1">
    <location>
        <begin position="1"/>
        <end position="21"/>
    </location>
</feature>
<dbReference type="InterPro" id="IPR028994">
    <property type="entry name" value="Integrin_alpha_N"/>
</dbReference>
<evidence type="ECO:0000313" key="2">
    <source>
        <dbReference type="EMBL" id="KAF4982276.1"/>
    </source>
</evidence>
<dbReference type="AlphaFoldDB" id="A0A8H4URJ3"/>